<evidence type="ECO:0000313" key="2">
    <source>
        <dbReference type="EMBL" id="KAA8476409.1"/>
    </source>
</evidence>
<evidence type="ECO:0000313" key="3">
    <source>
        <dbReference type="Proteomes" id="UP000322918"/>
    </source>
</evidence>
<sequence length="235" mass="26438">MLFLWCIKMLSAHLLTDFVLQPKLWVESRTTYHWKSKYLYIHAGLTAFAAALFTGFSSWITLFVILISHFLIDLWKSYRPATLIYFFADQFLHLAVIAALGALLFPAEIPTAETVLSVVNSKPYWLVTLAVIFLSYPSGIMIGMLTSKWRNQIPQQEFTLGNAGKWIGILERLIIFVLVVFDQYAAIGLLTAAKSILRFSDTKDAPQRTEYVLIGTLISVATAITVGLLVKTGLR</sequence>
<feature type="transmembrane region" description="Helical" evidence="1">
    <location>
        <begin position="38"/>
        <end position="71"/>
    </location>
</feature>
<comment type="caution">
    <text evidence="2">The sequence shown here is derived from an EMBL/GenBank/DDBJ whole genome shotgun (WGS) entry which is preliminary data.</text>
</comment>
<dbReference type="RefSeq" id="WP_141815453.1">
    <property type="nucleotide sequence ID" value="NZ_VWNE01000043.1"/>
</dbReference>
<dbReference type="EMBL" id="VWNE01000043">
    <property type="protein sequence ID" value="KAA8476409.1"/>
    <property type="molecule type" value="Genomic_DNA"/>
</dbReference>
<dbReference type="AlphaFoldDB" id="A0A5M9GRG1"/>
<keyword evidence="1" id="KW-0812">Transmembrane</keyword>
<dbReference type="OrthoDB" id="8536716at2"/>
<feature type="transmembrane region" description="Helical" evidence="1">
    <location>
        <begin position="211"/>
        <end position="230"/>
    </location>
</feature>
<keyword evidence="1" id="KW-0472">Membrane</keyword>
<keyword evidence="1" id="KW-1133">Transmembrane helix</keyword>
<protein>
    <submittedName>
        <fullName evidence="2">DUF3307 domain-containing protein</fullName>
    </submittedName>
</protein>
<proteinExistence type="predicted"/>
<organism evidence="2 3">
    <name type="scientific">Arcticibacter tournemirensis</name>
    <dbReference type="NCBI Taxonomy" id="699437"/>
    <lineage>
        <taxon>Bacteria</taxon>
        <taxon>Pseudomonadati</taxon>
        <taxon>Bacteroidota</taxon>
        <taxon>Sphingobacteriia</taxon>
        <taxon>Sphingobacteriales</taxon>
        <taxon>Sphingobacteriaceae</taxon>
        <taxon>Arcticibacter</taxon>
    </lineage>
</organism>
<feature type="transmembrane region" description="Helical" evidence="1">
    <location>
        <begin position="124"/>
        <end position="145"/>
    </location>
</feature>
<accession>A0A5M9GRG1</accession>
<dbReference type="Proteomes" id="UP000322918">
    <property type="component" value="Unassembled WGS sequence"/>
</dbReference>
<feature type="transmembrane region" description="Helical" evidence="1">
    <location>
        <begin position="83"/>
        <end position="104"/>
    </location>
</feature>
<gene>
    <name evidence="2" type="ORF">F1649_20050</name>
</gene>
<evidence type="ECO:0000256" key="1">
    <source>
        <dbReference type="SAM" id="Phobius"/>
    </source>
</evidence>
<dbReference type="Pfam" id="PF11750">
    <property type="entry name" value="DUF3307"/>
    <property type="match status" value="1"/>
</dbReference>
<dbReference type="InterPro" id="IPR021737">
    <property type="entry name" value="Phage_phiKZ_Orf197"/>
</dbReference>
<keyword evidence="3" id="KW-1185">Reference proteome</keyword>
<reference evidence="2 3" key="1">
    <citation type="submission" date="2019-09" db="EMBL/GenBank/DDBJ databases">
        <title>Pararcticibacter amylolyticus gen. nov., sp. nov., isolated from a rottenly hemp rope, and reclassification of Pedobacter tournemirensis as Pararcticibacter tournemirensis comb. nov.</title>
        <authorList>
            <person name="Cai Y."/>
        </authorList>
    </citation>
    <scope>NUCLEOTIDE SEQUENCE [LARGE SCALE GENOMIC DNA]</scope>
    <source>
        <strain evidence="2 3">TF5-37.2-LB10</strain>
    </source>
</reference>
<feature type="transmembrane region" description="Helical" evidence="1">
    <location>
        <begin position="166"/>
        <end position="191"/>
    </location>
</feature>
<name>A0A5M9GRG1_9SPHI</name>